<sequence length="454" mass="49354">MVAAAMTVGCVTAREQETSPDLGSVHAYLDDKPTELRRHFFIAQAQGQRNRVLNDMRLGLATFALGRNQLSEQLFDDALQGIEAVYADNEQAKKARELLTREQVKDFKGEPYERVMAYYYRGLLYLRAGDFENARASFKGGMLQDAFAEEQQYRADFALMPFLQGWAAHCSGNASLAAEDFKEFRAINKDAPLPRDKDNVLVLVETGDAPVKISDGARLRIKRSGSTETARISWTDPDHPKDHPEDSAVLLEDIYRQASTRGGRQFDAILEGKAEYKSVADTVGNAALIGAILAAKVATESGPRRGTKRKDRERAEDVQQGAAIAAGGLALIGLLSKLTAHAIESEADTRYWDNLSDRVQGLTMTLSDKVTALRVEFQSPGGTMLGGRDIPIQRAGRCGLVWIKDGTAIPRNPRAPNSVPADIMASPVIIPAAPASPAALVTASPPATGRDSKE</sequence>
<evidence type="ECO:0000313" key="2">
    <source>
        <dbReference type="Proteomes" id="UP000251075"/>
    </source>
</evidence>
<dbReference type="Gene3D" id="1.25.40.10">
    <property type="entry name" value="Tetratricopeptide repeat domain"/>
    <property type="match status" value="1"/>
</dbReference>
<organism evidence="1 2">
    <name type="scientific">Paramagnetospirillum kuznetsovii</name>
    <dbReference type="NCBI Taxonomy" id="2053833"/>
    <lineage>
        <taxon>Bacteria</taxon>
        <taxon>Pseudomonadati</taxon>
        <taxon>Pseudomonadota</taxon>
        <taxon>Alphaproteobacteria</taxon>
        <taxon>Rhodospirillales</taxon>
        <taxon>Magnetospirillaceae</taxon>
        <taxon>Paramagnetospirillum</taxon>
    </lineage>
</organism>
<dbReference type="Proteomes" id="UP000251075">
    <property type="component" value="Unassembled WGS sequence"/>
</dbReference>
<accession>A0A364NX30</accession>
<dbReference type="AlphaFoldDB" id="A0A364NX30"/>
<dbReference type="InterPro" id="IPR011990">
    <property type="entry name" value="TPR-like_helical_dom_sf"/>
</dbReference>
<evidence type="ECO:0000313" key="1">
    <source>
        <dbReference type="EMBL" id="RAU21613.1"/>
    </source>
</evidence>
<dbReference type="SUPFAM" id="SSF48452">
    <property type="entry name" value="TPR-like"/>
    <property type="match status" value="1"/>
</dbReference>
<protein>
    <submittedName>
        <fullName evidence="1">Uncharacterized protein</fullName>
    </submittedName>
</protein>
<reference evidence="1 2" key="1">
    <citation type="submission" date="2017-11" db="EMBL/GenBank/DDBJ databases">
        <title>Draft genome sequence of magnetotactic bacterium Magnetospirillum kuznetsovii LBB-42.</title>
        <authorList>
            <person name="Grouzdev D.S."/>
            <person name="Rysina M.S."/>
            <person name="Baslerov R.V."/>
            <person name="Koziaeva V."/>
        </authorList>
    </citation>
    <scope>NUCLEOTIDE SEQUENCE [LARGE SCALE GENOMIC DNA]</scope>
    <source>
        <strain evidence="1 2">LBB-42</strain>
    </source>
</reference>
<keyword evidence="2" id="KW-1185">Reference proteome</keyword>
<gene>
    <name evidence="1" type="ORF">CU669_12555</name>
</gene>
<dbReference type="OrthoDB" id="7319921at2"/>
<comment type="caution">
    <text evidence="1">The sequence shown here is derived from an EMBL/GenBank/DDBJ whole genome shotgun (WGS) entry which is preliminary data.</text>
</comment>
<name>A0A364NX30_9PROT</name>
<proteinExistence type="predicted"/>
<dbReference type="EMBL" id="PGTO01000009">
    <property type="protein sequence ID" value="RAU21613.1"/>
    <property type="molecule type" value="Genomic_DNA"/>
</dbReference>